<feature type="region of interest" description="Disordered" evidence="1">
    <location>
        <begin position="1"/>
        <end position="51"/>
    </location>
</feature>
<dbReference type="EMBL" id="BMIK01000009">
    <property type="protein sequence ID" value="GGC33533.1"/>
    <property type="molecule type" value="Genomic_DNA"/>
</dbReference>
<accession>A0ABQ1M321</accession>
<dbReference type="Proteomes" id="UP000597338">
    <property type="component" value="Unassembled WGS sequence"/>
</dbReference>
<feature type="compositionally biased region" description="Basic and acidic residues" evidence="1">
    <location>
        <begin position="1"/>
        <end position="12"/>
    </location>
</feature>
<comment type="caution">
    <text evidence="2">The sequence shown here is derived from an EMBL/GenBank/DDBJ whole genome shotgun (WGS) entry which is preliminary data.</text>
</comment>
<keyword evidence="3" id="KW-1185">Reference proteome</keyword>
<sequence>MKTAEKAGKATETKNGVNNKSVNAADAKGTAATSTKPEAAKPEAPKTEAKSLGAVVVPSTAETAAPQPQAAKPEAEKFALNLESTLKLVEELHRRKRQRDRLIETIENLEAFEIEQVEEADETDGNYYQGCKLAIVDDNRNEFATKNPVIIQAVATFVRDMCTNRLTEIEAGIVIPV</sequence>
<evidence type="ECO:0000313" key="3">
    <source>
        <dbReference type="Proteomes" id="UP000597338"/>
    </source>
</evidence>
<name>A0ABQ1M321_9SPHI</name>
<reference evidence="3" key="1">
    <citation type="journal article" date="2019" name="Int. J. Syst. Evol. Microbiol.">
        <title>The Global Catalogue of Microorganisms (GCM) 10K type strain sequencing project: providing services to taxonomists for standard genome sequencing and annotation.</title>
        <authorList>
            <consortium name="The Broad Institute Genomics Platform"/>
            <consortium name="The Broad Institute Genome Sequencing Center for Infectious Disease"/>
            <person name="Wu L."/>
            <person name="Ma J."/>
        </authorList>
    </citation>
    <scope>NUCLEOTIDE SEQUENCE [LARGE SCALE GENOMIC DNA]</scope>
    <source>
        <strain evidence="3">CGMCC 1.15342</strain>
    </source>
</reference>
<feature type="compositionally biased region" description="Polar residues" evidence="1">
    <location>
        <begin position="13"/>
        <end position="22"/>
    </location>
</feature>
<protein>
    <submittedName>
        <fullName evidence="2">Uncharacterized protein</fullName>
    </submittedName>
</protein>
<dbReference type="RefSeq" id="WP_188751574.1">
    <property type="nucleotide sequence ID" value="NZ_BMIK01000009.1"/>
</dbReference>
<evidence type="ECO:0000313" key="2">
    <source>
        <dbReference type="EMBL" id="GGC33533.1"/>
    </source>
</evidence>
<feature type="compositionally biased region" description="Basic and acidic residues" evidence="1">
    <location>
        <begin position="38"/>
        <end position="49"/>
    </location>
</feature>
<gene>
    <name evidence="2" type="ORF">GCM10011386_27060</name>
</gene>
<proteinExistence type="predicted"/>
<organism evidence="2 3">
    <name type="scientific">Parapedobacter defluvii</name>
    <dbReference type="NCBI Taxonomy" id="2045106"/>
    <lineage>
        <taxon>Bacteria</taxon>
        <taxon>Pseudomonadati</taxon>
        <taxon>Bacteroidota</taxon>
        <taxon>Sphingobacteriia</taxon>
        <taxon>Sphingobacteriales</taxon>
        <taxon>Sphingobacteriaceae</taxon>
        <taxon>Parapedobacter</taxon>
    </lineage>
</organism>
<evidence type="ECO:0000256" key="1">
    <source>
        <dbReference type="SAM" id="MobiDB-lite"/>
    </source>
</evidence>